<evidence type="ECO:0000259" key="4">
    <source>
        <dbReference type="Pfam" id="PF21302"/>
    </source>
</evidence>
<keyword evidence="1" id="KW-0862">Zinc</keyword>
<dbReference type="GO" id="GO:0008168">
    <property type="term" value="F:methyltransferase activity"/>
    <property type="evidence" value="ECO:0007669"/>
    <property type="project" value="UniProtKB-KW"/>
</dbReference>
<feature type="binding site" evidence="2">
    <location>
        <position position="78"/>
    </location>
    <ligand>
        <name>S-adenosyl-L-methionine</name>
        <dbReference type="ChEBI" id="CHEBI:59789"/>
    </ligand>
</feature>
<dbReference type="PANTHER" id="PTHR42912">
    <property type="entry name" value="METHYLTRANSFERASE"/>
    <property type="match status" value="1"/>
</dbReference>
<comment type="caution">
    <text evidence="5">The sequence shown here is derived from an EMBL/GenBank/DDBJ whole genome shotgun (WGS) entry which is preliminary data.</text>
</comment>
<accession>A0A5B0EFK0</accession>
<dbReference type="AlphaFoldDB" id="A0A5B0EFK0"/>
<reference evidence="5 6" key="1">
    <citation type="submission" date="2019-07" db="EMBL/GenBank/DDBJ databases">
        <title>Analysis of the biochemical properties, biological activity and biotechnological potential of siderophores and biosurfactants produced by Antarctic psychrotolerant bacteria.</title>
        <authorList>
            <person name="Styczynski M."/>
            <person name="Krucon T."/>
            <person name="Decewicz P."/>
            <person name="Dziewit L."/>
        </authorList>
    </citation>
    <scope>NUCLEOTIDE SEQUENCE [LARGE SCALE GENOMIC DNA]</scope>
    <source>
        <strain evidence="5 6">ANT_H27</strain>
    </source>
</reference>
<dbReference type="SUPFAM" id="SSF53335">
    <property type="entry name" value="S-adenosyl-L-methionine-dependent methyltransferases"/>
    <property type="match status" value="1"/>
</dbReference>
<evidence type="ECO:0000313" key="6">
    <source>
        <dbReference type="Proteomes" id="UP000323856"/>
    </source>
</evidence>
<dbReference type="InterPro" id="IPR050508">
    <property type="entry name" value="Methyltransf_Superfamily"/>
</dbReference>
<dbReference type="InterPro" id="IPR048647">
    <property type="entry name" value="RlmA_N"/>
</dbReference>
<dbReference type="InterPro" id="IPR016718">
    <property type="entry name" value="rRNA_m1G-MeTrfase_A_prd"/>
</dbReference>
<dbReference type="OrthoDB" id="108476at2"/>
<feature type="binding site" evidence="2">
    <location>
        <begin position="108"/>
        <end position="109"/>
    </location>
    <ligand>
        <name>S-adenosyl-L-methionine</name>
        <dbReference type="ChEBI" id="CHEBI:59789"/>
    </ligand>
</feature>
<evidence type="ECO:0000256" key="1">
    <source>
        <dbReference type="PIRSR" id="PIRSR018249-1"/>
    </source>
</evidence>
<evidence type="ECO:0000313" key="5">
    <source>
        <dbReference type="EMBL" id="KAA0976570.1"/>
    </source>
</evidence>
<feature type="binding site" evidence="2">
    <location>
        <position position="198"/>
    </location>
    <ligand>
        <name>S-adenosyl-L-methionine</name>
        <dbReference type="ChEBI" id="CHEBI:59789"/>
    </ligand>
</feature>
<dbReference type="InterPro" id="IPR041698">
    <property type="entry name" value="Methyltransf_25"/>
</dbReference>
<keyword evidence="2" id="KW-0949">S-adenosyl-L-methionine</keyword>
<feature type="binding site" evidence="1">
    <location>
        <position position="34"/>
    </location>
    <ligand>
        <name>Zn(2+)</name>
        <dbReference type="ChEBI" id="CHEBI:29105"/>
    </ligand>
</feature>
<evidence type="ECO:0000259" key="3">
    <source>
        <dbReference type="Pfam" id="PF13649"/>
    </source>
</evidence>
<evidence type="ECO:0000256" key="2">
    <source>
        <dbReference type="PIRSR" id="PIRSR018249-2"/>
    </source>
</evidence>
<keyword evidence="5" id="KW-0489">Methyltransferase</keyword>
<keyword evidence="1" id="KW-0479">Metal-binding</keyword>
<protein>
    <submittedName>
        <fullName evidence="5">Methyltransferase domain-containing protein</fullName>
    </submittedName>
</protein>
<sequence>MQQQTPLEAGLRCPVCRLPLLLELTPGSAPRLGCTSGHGFDAAKQGYFNLLTGKGTNFTEDGAAMVAARASFLDAGHYESLAEALGHLARNALHGNEHPRVLDAGAGTGYYLRQVLEALPGITEPGAVALDISRYAMRRAAKVPNTVALVWDLWRELPVEDESIDLLLNIFSPHNGSEFARVLRPGGTALVVTPLPEHLSEAAGLLGLLGIGADKAAGVVASMGDRFVLKSTEEVRVPLVLDAQAAFELAMMGPAGHHLDPEVLRAKLAEAGSATLVTAAFRIQEFRRND</sequence>
<proteinExistence type="predicted"/>
<feature type="domain" description="Methyltransferase" evidence="3">
    <location>
        <begin position="101"/>
        <end position="187"/>
    </location>
</feature>
<dbReference type="InterPro" id="IPR029063">
    <property type="entry name" value="SAM-dependent_MTases_sf"/>
</dbReference>
<dbReference type="Pfam" id="PF13649">
    <property type="entry name" value="Methyltransf_25"/>
    <property type="match status" value="1"/>
</dbReference>
<dbReference type="GO" id="GO:0032259">
    <property type="term" value="P:methylation"/>
    <property type="evidence" value="ECO:0007669"/>
    <property type="project" value="UniProtKB-KW"/>
</dbReference>
<dbReference type="Gene3D" id="3.40.50.150">
    <property type="entry name" value="Vaccinia Virus protein VP39"/>
    <property type="match status" value="1"/>
</dbReference>
<organism evidence="5 6">
    <name type="scientific">Paeniglutamicibacter gangotriensis</name>
    <dbReference type="NCBI Taxonomy" id="254787"/>
    <lineage>
        <taxon>Bacteria</taxon>
        <taxon>Bacillati</taxon>
        <taxon>Actinomycetota</taxon>
        <taxon>Actinomycetes</taxon>
        <taxon>Micrococcales</taxon>
        <taxon>Micrococcaceae</taxon>
        <taxon>Paeniglutamicibacter</taxon>
    </lineage>
</organism>
<feature type="domain" description="23S rRNA (guanine(745)-N(1))-methyltransferase N-terminal" evidence="4">
    <location>
        <begin position="12"/>
        <end position="51"/>
    </location>
</feature>
<dbReference type="PIRSF" id="PIRSF018249">
    <property type="entry name" value="MyrA_prd"/>
    <property type="match status" value="1"/>
</dbReference>
<name>A0A5B0EFK0_9MICC</name>
<dbReference type="PANTHER" id="PTHR42912:SF45">
    <property type="entry name" value="23S RRNA (GUANINE(745)-N(1))-METHYLTRANSFERASE"/>
    <property type="match status" value="1"/>
</dbReference>
<dbReference type="GO" id="GO:0046872">
    <property type="term" value="F:metal ion binding"/>
    <property type="evidence" value="ECO:0007669"/>
    <property type="project" value="UniProtKB-KW"/>
</dbReference>
<dbReference type="Pfam" id="PF21302">
    <property type="entry name" value="Zn_ribbon_RlmA"/>
    <property type="match status" value="1"/>
</dbReference>
<dbReference type="CDD" id="cd02440">
    <property type="entry name" value="AdoMet_MTases"/>
    <property type="match status" value="1"/>
</dbReference>
<dbReference type="RefSeq" id="WP_149619655.1">
    <property type="nucleotide sequence ID" value="NZ_JBITUG010000005.1"/>
</dbReference>
<keyword evidence="5" id="KW-0808">Transferase</keyword>
<dbReference type="EMBL" id="VOBL01000009">
    <property type="protein sequence ID" value="KAA0976570.1"/>
    <property type="molecule type" value="Genomic_DNA"/>
</dbReference>
<dbReference type="Proteomes" id="UP000323856">
    <property type="component" value="Unassembled WGS sequence"/>
</dbReference>
<feature type="binding site" evidence="1">
    <location>
        <position position="38"/>
    </location>
    <ligand>
        <name>Zn(2+)</name>
        <dbReference type="ChEBI" id="CHEBI:29105"/>
    </ligand>
</feature>
<gene>
    <name evidence="5" type="ORF">FQ154_10455</name>
</gene>